<organism evidence="2 3">
    <name type="scientific">Spirosoma soli</name>
    <dbReference type="NCBI Taxonomy" id="1770529"/>
    <lineage>
        <taxon>Bacteria</taxon>
        <taxon>Pseudomonadati</taxon>
        <taxon>Bacteroidota</taxon>
        <taxon>Cytophagia</taxon>
        <taxon>Cytophagales</taxon>
        <taxon>Cytophagaceae</taxon>
        <taxon>Spirosoma</taxon>
    </lineage>
</organism>
<protein>
    <submittedName>
        <fullName evidence="2">FkbM family methyltransferase</fullName>
    </submittedName>
</protein>
<dbReference type="EMBL" id="JBHULN010000006">
    <property type="protein sequence ID" value="MFD2571364.1"/>
    <property type="molecule type" value="Genomic_DNA"/>
</dbReference>
<dbReference type="PANTHER" id="PTHR32026">
    <property type="entry name" value="METHYLTRANSFERASE-LIKE PROTEIN 24"/>
    <property type="match status" value="1"/>
</dbReference>
<dbReference type="GO" id="GO:0032259">
    <property type="term" value="P:methylation"/>
    <property type="evidence" value="ECO:0007669"/>
    <property type="project" value="UniProtKB-KW"/>
</dbReference>
<comment type="caution">
    <text evidence="2">The sequence shown here is derived from an EMBL/GenBank/DDBJ whole genome shotgun (WGS) entry which is preliminary data.</text>
</comment>
<dbReference type="Pfam" id="PF05050">
    <property type="entry name" value="Methyltransf_21"/>
    <property type="match status" value="1"/>
</dbReference>
<dbReference type="SUPFAM" id="SSF53335">
    <property type="entry name" value="S-adenosyl-L-methionine-dependent methyltransferases"/>
    <property type="match status" value="1"/>
</dbReference>
<keyword evidence="2" id="KW-0808">Transferase</keyword>
<keyword evidence="3" id="KW-1185">Reference proteome</keyword>
<dbReference type="Gene3D" id="3.40.50.150">
    <property type="entry name" value="Vaccinia Virus protein VP39"/>
    <property type="match status" value="1"/>
</dbReference>
<sequence>MKKVAGLAKKILGIHPQQGVKPIRNLTHIGSVYHGYHIPEDFLNSDSICYCIGAGDDISFDTQLKVMYDAQVYIFDPTPEGISHFQKLKQYAEKGERLTIHDNAPFTYQISAKQLEEVNFVEIGVWDCKTTLKFYEPEKENYVSHSVYLFKETGNYIEAPVDRLGNLMTMLGHTAVDLVKMEIEGAEYTVINSIVEDNLDVKIILVEFDEVHHAKDKSFHYRIKKACNQLKEAGYVLVHSTESFKRTFIREDVYNMLKVREQTRLNEAISQ</sequence>
<proteinExistence type="predicted"/>
<dbReference type="PANTHER" id="PTHR32026:SF27">
    <property type="entry name" value="METHYLTRANSFERASE FKBM DOMAIN-CONTAINING PROTEIN-RELATED"/>
    <property type="match status" value="1"/>
</dbReference>
<dbReference type="InterPro" id="IPR006342">
    <property type="entry name" value="FkbM_mtfrase"/>
</dbReference>
<evidence type="ECO:0000259" key="1">
    <source>
        <dbReference type="Pfam" id="PF05050"/>
    </source>
</evidence>
<dbReference type="InterPro" id="IPR029063">
    <property type="entry name" value="SAM-dependent_MTases_sf"/>
</dbReference>
<dbReference type="Proteomes" id="UP001597469">
    <property type="component" value="Unassembled WGS sequence"/>
</dbReference>
<reference evidence="3" key="1">
    <citation type="journal article" date="2019" name="Int. J. Syst. Evol. Microbiol.">
        <title>The Global Catalogue of Microorganisms (GCM) 10K type strain sequencing project: providing services to taxonomists for standard genome sequencing and annotation.</title>
        <authorList>
            <consortium name="The Broad Institute Genomics Platform"/>
            <consortium name="The Broad Institute Genome Sequencing Center for Infectious Disease"/>
            <person name="Wu L."/>
            <person name="Ma J."/>
        </authorList>
    </citation>
    <scope>NUCLEOTIDE SEQUENCE [LARGE SCALE GENOMIC DNA]</scope>
    <source>
        <strain evidence="3">KCTC 42805</strain>
    </source>
</reference>
<name>A0ABW5M4W3_9BACT</name>
<accession>A0ABW5M4W3</accession>
<evidence type="ECO:0000313" key="3">
    <source>
        <dbReference type="Proteomes" id="UP001597469"/>
    </source>
</evidence>
<evidence type="ECO:0000313" key="2">
    <source>
        <dbReference type="EMBL" id="MFD2571364.1"/>
    </source>
</evidence>
<gene>
    <name evidence="2" type="ORF">ACFSUS_12015</name>
</gene>
<keyword evidence="2" id="KW-0489">Methyltransferase</keyword>
<feature type="domain" description="Methyltransferase FkbM" evidence="1">
    <location>
        <begin position="61"/>
        <end position="236"/>
    </location>
</feature>
<dbReference type="GO" id="GO:0008168">
    <property type="term" value="F:methyltransferase activity"/>
    <property type="evidence" value="ECO:0007669"/>
    <property type="project" value="UniProtKB-KW"/>
</dbReference>
<dbReference type="RefSeq" id="WP_381522838.1">
    <property type="nucleotide sequence ID" value="NZ_JBHULN010000006.1"/>
</dbReference>
<dbReference type="InterPro" id="IPR026913">
    <property type="entry name" value="METTL24"/>
</dbReference>